<dbReference type="KEGG" id="pavi:110747195"/>
<name>A0A6P5RK48_PRUAV</name>
<protein>
    <submittedName>
        <fullName evidence="3">Uncharacterized protein LOC110747195</fullName>
    </submittedName>
</protein>
<feature type="compositionally biased region" description="Basic and acidic residues" evidence="1">
    <location>
        <begin position="410"/>
        <end position="420"/>
    </location>
</feature>
<dbReference type="GO" id="GO:0005829">
    <property type="term" value="C:cytosol"/>
    <property type="evidence" value="ECO:0007669"/>
    <property type="project" value="TreeGrafter"/>
</dbReference>
<dbReference type="SUPFAM" id="SSF48613">
    <property type="entry name" value="Heme oxygenase-like"/>
    <property type="match status" value="1"/>
</dbReference>
<evidence type="ECO:0000256" key="1">
    <source>
        <dbReference type="SAM" id="MobiDB-lite"/>
    </source>
</evidence>
<evidence type="ECO:0000313" key="3">
    <source>
        <dbReference type="RefSeq" id="XP_021803072.1"/>
    </source>
</evidence>
<dbReference type="PANTHER" id="PTHR43198:SF2">
    <property type="entry name" value="SI:CH1073-67J19.1-RELATED"/>
    <property type="match status" value="1"/>
</dbReference>
<reference evidence="3" key="1">
    <citation type="submission" date="2025-08" db="UniProtKB">
        <authorList>
            <consortium name="RefSeq"/>
        </authorList>
    </citation>
    <scope>IDENTIFICATION</scope>
</reference>
<dbReference type="PANTHER" id="PTHR43198">
    <property type="entry name" value="BIFUNCTIONAL TH2 PROTEIN"/>
    <property type="match status" value="1"/>
</dbReference>
<accession>A0A6P5RK48</accession>
<proteinExistence type="predicted"/>
<feature type="region of interest" description="Disordered" evidence="1">
    <location>
        <begin position="387"/>
        <end position="552"/>
    </location>
</feature>
<feature type="compositionally biased region" description="Acidic residues" evidence="1">
    <location>
        <begin position="455"/>
        <end position="467"/>
    </location>
</feature>
<feature type="compositionally biased region" description="Basic and acidic residues" evidence="1">
    <location>
        <begin position="468"/>
        <end position="478"/>
    </location>
</feature>
<dbReference type="InterPro" id="IPR016084">
    <property type="entry name" value="Haem_Oase-like_multi-hlx"/>
</dbReference>
<dbReference type="InterPro" id="IPR050967">
    <property type="entry name" value="Thiamine_Salvage_TenA"/>
</dbReference>
<feature type="non-terminal residue" evidence="3">
    <location>
        <position position="1"/>
    </location>
</feature>
<feature type="compositionally biased region" description="Acidic residues" evidence="1">
    <location>
        <begin position="513"/>
        <end position="525"/>
    </location>
</feature>
<feature type="compositionally biased region" description="Basic and acidic residues" evidence="1">
    <location>
        <begin position="526"/>
        <end position="552"/>
    </location>
</feature>
<gene>
    <name evidence="3" type="primary">LOC110747195</name>
</gene>
<evidence type="ECO:0000313" key="2">
    <source>
        <dbReference type="Proteomes" id="UP000515124"/>
    </source>
</evidence>
<sequence length="552" mass="61358">YTLAEASTSIAKFEDDSVDDETAADTFEDEIVDHETVFNTSISISELETEIVEESLASENDWGSQVSRTYEALKYGSFITEIGPLNVNAAFAFAGTTPFITLSYYLAEKLKNFVQKDARFHHWVEKYSSKHYQAHYIRTERVLNHLCRSLTSDARLQFVESRYRSSMELAVAFFSRQVIVDQFPIVPVIKDEFDTRRELLLIACGLSFSCCDSYTKDLMKEIPIVRVGFVHKNVQEVLSQFADFEIKLDVFNEISKKTKKKKLLRIFVGSSVGDLGPLLEAEIGIVINPCDHLLAVGHQFGVTFMPLLWAVIQKSTQMREGIGSLWKSKTGTLYLVNSWHEIIMFIFGACGARNEKPPRGDILVPKSAKTSSASKLWALLPKPKNVGVEMPKPKSAAKLPEAEAEAETETETKADTEAETPKTSSASKLWALLPKPKNVGVEMPKTKSAAKLPEAEAEAETAEAETETETKADTEAETPKTSSASKLWALLPKPKNVGVEMPKPESAAKLPEAEAEAETAEAETETETKADTEAETAEAEKQQDDQLDRENY</sequence>
<dbReference type="AlphaFoldDB" id="A0A6P5RK48"/>
<organism evidence="2 3">
    <name type="scientific">Prunus avium</name>
    <name type="common">Cherry</name>
    <name type="synonym">Cerasus avium</name>
    <dbReference type="NCBI Taxonomy" id="42229"/>
    <lineage>
        <taxon>Eukaryota</taxon>
        <taxon>Viridiplantae</taxon>
        <taxon>Streptophyta</taxon>
        <taxon>Embryophyta</taxon>
        <taxon>Tracheophyta</taxon>
        <taxon>Spermatophyta</taxon>
        <taxon>Magnoliopsida</taxon>
        <taxon>eudicotyledons</taxon>
        <taxon>Gunneridae</taxon>
        <taxon>Pentapetalae</taxon>
        <taxon>rosids</taxon>
        <taxon>fabids</taxon>
        <taxon>Rosales</taxon>
        <taxon>Rosaceae</taxon>
        <taxon>Amygdaloideae</taxon>
        <taxon>Amygdaleae</taxon>
        <taxon>Prunus</taxon>
    </lineage>
</organism>
<dbReference type="RefSeq" id="XP_021803072.1">
    <property type="nucleotide sequence ID" value="XM_021947380.1"/>
</dbReference>
<dbReference type="Gene3D" id="1.20.910.10">
    <property type="entry name" value="Heme oxygenase-like"/>
    <property type="match status" value="1"/>
</dbReference>
<dbReference type="Proteomes" id="UP000515124">
    <property type="component" value="Unplaced"/>
</dbReference>
<dbReference type="GeneID" id="110747195"/>
<keyword evidence="2" id="KW-1185">Reference proteome</keyword>